<sequence length="211" mass="23804">MLFLDFFAAYLDIFQLCTSKGLLFGKLLFEDGVSCTHAVLSIQESLLNKTIVDVGRFLLVVEKDATFQKLIQEGFARKFPDGLLATARGYPDLCTRHVLRSITKHKEIPCFCLTDADPHGLAIYLTYRYGAELTTAENEDCFVPGIEWLGMMPSDVRHFPVAANQFLKLERNDKKRISGVLGRAMVLKEMRVVEEVSEGYGKRITVDCRGK</sequence>
<dbReference type="InterPro" id="IPR002815">
    <property type="entry name" value="Spo11/TopoVI_A"/>
</dbReference>
<dbReference type="GO" id="GO:0000228">
    <property type="term" value="C:nuclear chromosome"/>
    <property type="evidence" value="ECO:0007669"/>
    <property type="project" value="TreeGrafter"/>
</dbReference>
<name>A0A4V6A535_STECR</name>
<dbReference type="GO" id="GO:0003677">
    <property type="term" value="F:DNA binding"/>
    <property type="evidence" value="ECO:0007669"/>
    <property type="project" value="InterPro"/>
</dbReference>
<dbReference type="Gene3D" id="3.40.1360.10">
    <property type="match status" value="1"/>
</dbReference>
<dbReference type="GO" id="GO:0042138">
    <property type="term" value="P:meiotic DNA double-strand break formation"/>
    <property type="evidence" value="ECO:0007669"/>
    <property type="project" value="TreeGrafter"/>
</dbReference>
<dbReference type="GO" id="GO:0007131">
    <property type="term" value="P:reciprocal meiotic recombination"/>
    <property type="evidence" value="ECO:0007669"/>
    <property type="project" value="TreeGrafter"/>
</dbReference>
<dbReference type="InterPro" id="IPR034136">
    <property type="entry name" value="TOPRIM_Topo6A/Spo11"/>
</dbReference>
<dbReference type="PRINTS" id="PR01550">
    <property type="entry name" value="TOP6AFAMILY"/>
</dbReference>
<dbReference type="EMBL" id="AZBU02000003">
    <property type="protein sequence ID" value="TKR89315.1"/>
    <property type="molecule type" value="Genomic_DNA"/>
</dbReference>
<dbReference type="SUPFAM" id="SSF56726">
    <property type="entry name" value="DNA topoisomerase IV, alpha subunit"/>
    <property type="match status" value="1"/>
</dbReference>
<proteinExistence type="predicted"/>
<reference evidence="2 3" key="2">
    <citation type="journal article" date="2019" name="G3 (Bethesda)">
        <title>Hybrid Assembly of the Genome of the Entomopathogenic Nematode Steinernema carpocapsae Identifies the X-Chromosome.</title>
        <authorList>
            <person name="Serra L."/>
            <person name="Macchietto M."/>
            <person name="Macias-Munoz A."/>
            <person name="McGill C.J."/>
            <person name="Rodriguez I.M."/>
            <person name="Rodriguez B."/>
            <person name="Murad R."/>
            <person name="Mortazavi A."/>
        </authorList>
    </citation>
    <scope>NUCLEOTIDE SEQUENCE [LARGE SCALE GENOMIC DNA]</scope>
    <source>
        <strain evidence="2 3">ALL</strain>
    </source>
</reference>
<dbReference type="Proteomes" id="UP000298663">
    <property type="component" value="Unassembled WGS sequence"/>
</dbReference>
<organism evidence="2 3">
    <name type="scientific">Steinernema carpocapsae</name>
    <name type="common">Entomopathogenic nematode</name>
    <dbReference type="NCBI Taxonomy" id="34508"/>
    <lineage>
        <taxon>Eukaryota</taxon>
        <taxon>Metazoa</taxon>
        <taxon>Ecdysozoa</taxon>
        <taxon>Nematoda</taxon>
        <taxon>Chromadorea</taxon>
        <taxon>Rhabditida</taxon>
        <taxon>Tylenchina</taxon>
        <taxon>Panagrolaimomorpha</taxon>
        <taxon>Strongyloidoidea</taxon>
        <taxon>Steinernematidae</taxon>
        <taxon>Steinernema</taxon>
    </lineage>
</organism>
<dbReference type="GO" id="GO:0000706">
    <property type="term" value="P:meiotic DNA double-strand break processing"/>
    <property type="evidence" value="ECO:0007669"/>
    <property type="project" value="TreeGrafter"/>
</dbReference>
<reference evidence="2 3" key="1">
    <citation type="journal article" date="2015" name="Genome Biol.">
        <title>Comparative genomics of Steinernema reveals deeply conserved gene regulatory networks.</title>
        <authorList>
            <person name="Dillman A.R."/>
            <person name="Macchietto M."/>
            <person name="Porter C.F."/>
            <person name="Rogers A."/>
            <person name="Williams B."/>
            <person name="Antoshechkin I."/>
            <person name="Lee M.M."/>
            <person name="Goodwin Z."/>
            <person name="Lu X."/>
            <person name="Lewis E.E."/>
            <person name="Goodrich-Blair H."/>
            <person name="Stock S.P."/>
            <person name="Adams B.J."/>
            <person name="Sternberg P.W."/>
            <person name="Mortazavi A."/>
        </authorList>
    </citation>
    <scope>NUCLEOTIDE SEQUENCE [LARGE SCALE GENOMIC DNA]</scope>
    <source>
        <strain evidence="2 3">ALL</strain>
    </source>
</reference>
<feature type="domain" description="Topoisomerase 6 subunit A/Spo11 TOPRIM" evidence="1">
    <location>
        <begin position="57"/>
        <end position="194"/>
    </location>
</feature>
<comment type="caution">
    <text evidence="2">The sequence shown here is derived from an EMBL/GenBank/DDBJ whole genome shotgun (WGS) entry which is preliminary data.</text>
</comment>
<dbReference type="Pfam" id="PF21180">
    <property type="entry name" value="TOP6A-Spo11_Toprim"/>
    <property type="match status" value="1"/>
</dbReference>
<dbReference type="OrthoDB" id="5377392at2759"/>
<evidence type="ECO:0000259" key="1">
    <source>
        <dbReference type="Pfam" id="PF21180"/>
    </source>
</evidence>
<evidence type="ECO:0000313" key="2">
    <source>
        <dbReference type="EMBL" id="TKR89315.1"/>
    </source>
</evidence>
<dbReference type="PANTHER" id="PTHR10848">
    <property type="entry name" value="MEIOTIC RECOMBINATION PROTEIN SPO11"/>
    <property type="match status" value="1"/>
</dbReference>
<protein>
    <recommendedName>
        <fullName evidence="1">Topoisomerase 6 subunit A/Spo11 TOPRIM domain-containing protein</fullName>
    </recommendedName>
</protein>
<dbReference type="PANTHER" id="PTHR10848:SF0">
    <property type="entry name" value="MEIOTIC RECOMBINATION PROTEIN SPO11"/>
    <property type="match status" value="1"/>
</dbReference>
<evidence type="ECO:0000313" key="3">
    <source>
        <dbReference type="Proteomes" id="UP000298663"/>
    </source>
</evidence>
<keyword evidence="3" id="KW-1185">Reference proteome</keyword>
<accession>A0A4V6A535</accession>
<dbReference type="GO" id="GO:0003918">
    <property type="term" value="F:DNA topoisomerase type II (double strand cut, ATP-hydrolyzing) activity"/>
    <property type="evidence" value="ECO:0007669"/>
    <property type="project" value="InterPro"/>
</dbReference>
<dbReference type="STRING" id="34508.A0A4V6A535"/>
<dbReference type="AlphaFoldDB" id="A0A4V6A535"/>
<dbReference type="InterPro" id="IPR036078">
    <property type="entry name" value="Spo11/TopoVI_A_sf"/>
</dbReference>
<dbReference type="CDD" id="cd00223">
    <property type="entry name" value="TOPRIM_TopoIIB_SPO"/>
    <property type="match status" value="1"/>
</dbReference>
<gene>
    <name evidence="2" type="ORF">L596_013441</name>
</gene>